<accession>A0AAU7CBY3</accession>
<evidence type="ECO:0000256" key="1">
    <source>
        <dbReference type="SAM" id="MobiDB-lite"/>
    </source>
</evidence>
<protein>
    <recommendedName>
        <fullName evidence="3">Secreted protein</fullName>
    </recommendedName>
</protein>
<dbReference type="AlphaFoldDB" id="A0AAU7CBY3"/>
<dbReference type="EMBL" id="CP155447">
    <property type="protein sequence ID" value="XBH02933.1"/>
    <property type="molecule type" value="Genomic_DNA"/>
</dbReference>
<evidence type="ECO:0008006" key="3">
    <source>
        <dbReference type="Google" id="ProtNLM"/>
    </source>
</evidence>
<feature type="region of interest" description="Disordered" evidence="1">
    <location>
        <begin position="37"/>
        <end position="77"/>
    </location>
</feature>
<reference evidence="2" key="1">
    <citation type="submission" date="2024-05" db="EMBL/GenBank/DDBJ databases">
        <title>Planctomycetes of the genus Singulisphaera possess chitinolytic capabilities.</title>
        <authorList>
            <person name="Ivanova A."/>
        </authorList>
    </citation>
    <scope>NUCLEOTIDE SEQUENCE</scope>
    <source>
        <strain evidence="2">Ch08T</strain>
    </source>
</reference>
<organism evidence="2">
    <name type="scientific">Singulisphaera sp. Ch08</name>
    <dbReference type="NCBI Taxonomy" id="3120278"/>
    <lineage>
        <taxon>Bacteria</taxon>
        <taxon>Pseudomonadati</taxon>
        <taxon>Planctomycetota</taxon>
        <taxon>Planctomycetia</taxon>
        <taxon>Isosphaerales</taxon>
        <taxon>Isosphaeraceae</taxon>
        <taxon>Singulisphaera</taxon>
    </lineage>
</organism>
<gene>
    <name evidence="2" type="ORF">V5E97_32180</name>
</gene>
<dbReference type="RefSeq" id="WP_406695674.1">
    <property type="nucleotide sequence ID" value="NZ_CP155447.1"/>
</dbReference>
<feature type="compositionally biased region" description="Acidic residues" evidence="1">
    <location>
        <begin position="47"/>
        <end position="61"/>
    </location>
</feature>
<proteinExistence type="predicted"/>
<evidence type="ECO:0000313" key="2">
    <source>
        <dbReference type="EMBL" id="XBH02933.1"/>
    </source>
</evidence>
<name>A0AAU7CBY3_9BACT</name>
<sequence>MKSRTFHFPVVLFLIAGLFAQVGLLRVSRSAFAPLGSFPAPVSSDADPVDDTPPEEEDDRGEETTRDELNFGGSSSPSFRRGLIGPLSFPRGATLPAMHVSRLVPCAGHFLAVGRELRYWIQSPLC</sequence>